<dbReference type="AlphaFoldDB" id="A0A166F883"/>
<dbReference type="InterPro" id="IPR018712">
    <property type="entry name" value="Tle1-like_cat"/>
</dbReference>
<organism evidence="2 3">
    <name type="scientific">Athelia psychrophila</name>
    <dbReference type="NCBI Taxonomy" id="1759441"/>
    <lineage>
        <taxon>Eukaryota</taxon>
        <taxon>Fungi</taxon>
        <taxon>Dikarya</taxon>
        <taxon>Basidiomycota</taxon>
        <taxon>Agaricomycotina</taxon>
        <taxon>Agaricomycetes</taxon>
        <taxon>Agaricomycetidae</taxon>
        <taxon>Atheliales</taxon>
        <taxon>Atheliaceae</taxon>
        <taxon>Athelia</taxon>
    </lineage>
</organism>
<dbReference type="Proteomes" id="UP000076532">
    <property type="component" value="Unassembled WGS sequence"/>
</dbReference>
<dbReference type="OrthoDB" id="538223at2759"/>
<protein>
    <recommendedName>
        <fullName evidence="1">T6SS Phospholipase effector Tle1-like catalytic domain-containing protein</fullName>
    </recommendedName>
</protein>
<dbReference type="PANTHER" id="PTHR33840:SF2">
    <property type="entry name" value="TLE1 PHOSPHOLIPASE DOMAIN-CONTAINING PROTEIN"/>
    <property type="match status" value="1"/>
</dbReference>
<dbReference type="Gene3D" id="3.40.50.1820">
    <property type="entry name" value="alpha/beta hydrolase"/>
    <property type="match status" value="1"/>
</dbReference>
<dbReference type="STRING" id="436010.A0A166F883"/>
<dbReference type="SUPFAM" id="SSF53474">
    <property type="entry name" value="alpha/beta-Hydrolases"/>
    <property type="match status" value="1"/>
</dbReference>
<keyword evidence="3" id="KW-1185">Reference proteome</keyword>
<sequence>KGRNLVICIDGTSNQCGLTNTNVIELYGQILREESYEQLTYYNSGIGTYAAPSWKSWSYLMRVIHNKIDLAIAWDLEKVILGAYQWLSNQYRTGDKIFLFGFSRGAFQVRALAGMIETVGLILPGNEAQIPLYHYANYDAAGKDQAIAPMFKKMFSRPDVRVHFVGVWDTVSSVGLMRPKNMLPRIVGCCNHVCHFRHALALDERRVKFLPEYVHEGKSHKRDEKLFPGEGCTAKIKEVWFAGTHSDVYVYPLLLLFSPRSITAGLLFKGVDVNLMKWTLIDFEQDVMPSLGGMWNVLEQFPVRRLSYKGRHSTSRRPHRGKSRKIVEGQMIHASVISRPGYKP</sequence>
<name>A0A166F883_9AGAM</name>
<feature type="non-terminal residue" evidence="2">
    <location>
        <position position="1"/>
    </location>
</feature>
<dbReference type="PANTHER" id="PTHR33840">
    <property type="match status" value="1"/>
</dbReference>
<gene>
    <name evidence="2" type="ORF">FIBSPDRAFT_698570</name>
</gene>
<accession>A0A166F883</accession>
<evidence type="ECO:0000313" key="3">
    <source>
        <dbReference type="Proteomes" id="UP000076532"/>
    </source>
</evidence>
<feature type="domain" description="T6SS Phospholipase effector Tle1-like catalytic" evidence="1">
    <location>
        <begin position="3"/>
        <end position="248"/>
    </location>
</feature>
<dbReference type="EMBL" id="KV417592">
    <property type="protein sequence ID" value="KZP16537.1"/>
    <property type="molecule type" value="Genomic_DNA"/>
</dbReference>
<feature type="non-terminal residue" evidence="2">
    <location>
        <position position="344"/>
    </location>
</feature>
<reference evidence="2 3" key="1">
    <citation type="journal article" date="2016" name="Mol. Biol. Evol.">
        <title>Comparative Genomics of Early-Diverging Mushroom-Forming Fungi Provides Insights into the Origins of Lignocellulose Decay Capabilities.</title>
        <authorList>
            <person name="Nagy L.G."/>
            <person name="Riley R."/>
            <person name="Tritt A."/>
            <person name="Adam C."/>
            <person name="Daum C."/>
            <person name="Floudas D."/>
            <person name="Sun H."/>
            <person name="Yadav J.S."/>
            <person name="Pangilinan J."/>
            <person name="Larsson K.H."/>
            <person name="Matsuura K."/>
            <person name="Barry K."/>
            <person name="Labutti K."/>
            <person name="Kuo R."/>
            <person name="Ohm R.A."/>
            <person name="Bhattacharya S.S."/>
            <person name="Shirouzu T."/>
            <person name="Yoshinaga Y."/>
            <person name="Martin F.M."/>
            <person name="Grigoriev I.V."/>
            <person name="Hibbett D.S."/>
        </authorList>
    </citation>
    <scope>NUCLEOTIDE SEQUENCE [LARGE SCALE GENOMIC DNA]</scope>
    <source>
        <strain evidence="2 3">CBS 109695</strain>
    </source>
</reference>
<proteinExistence type="predicted"/>
<dbReference type="Pfam" id="PF09994">
    <property type="entry name" value="T6SS_Tle1-like_cat"/>
    <property type="match status" value="1"/>
</dbReference>
<dbReference type="InterPro" id="IPR029058">
    <property type="entry name" value="AB_hydrolase_fold"/>
</dbReference>
<evidence type="ECO:0000259" key="1">
    <source>
        <dbReference type="Pfam" id="PF09994"/>
    </source>
</evidence>
<evidence type="ECO:0000313" key="2">
    <source>
        <dbReference type="EMBL" id="KZP16537.1"/>
    </source>
</evidence>